<reference evidence="1 2" key="1">
    <citation type="journal article" date="2007" name="Virology">
        <title>Sequence and annotation of the 314-kb MT325 and the 321-kb FR483 viruses that infect Chlorella Pbi.</title>
        <authorList>
            <person name="Fitzgerald L.A."/>
            <person name="Graves M.V."/>
            <person name="Li X."/>
            <person name="Feldblyum T."/>
            <person name="Hartigan J."/>
            <person name="Van Etten J.L."/>
        </authorList>
    </citation>
    <scope>NUCLEOTIDE SEQUENCE [LARGE SCALE GENOMIC DNA]</scope>
    <source>
        <strain evidence="1 2">MT325</strain>
    </source>
</reference>
<dbReference type="Proteomes" id="UP000246715">
    <property type="component" value="Segment"/>
</dbReference>
<proteinExistence type="predicted"/>
<name>A7IV10_PBCVM</name>
<gene>
    <name evidence="1" type="primary">m630R</name>
    <name evidence="1" type="ORF">MT325_m630R</name>
</gene>
<organism evidence="1 2">
    <name type="scientific">Paramecium bursaria Chlorella virus MT325</name>
    <name type="common">PBCV-MT325</name>
    <dbReference type="NCBI Taxonomy" id="346932"/>
    <lineage>
        <taxon>Viruses</taxon>
        <taxon>Varidnaviria</taxon>
        <taxon>Bamfordvirae</taxon>
        <taxon>Nucleocytoviricota</taxon>
        <taxon>Megaviricetes</taxon>
        <taxon>Algavirales</taxon>
        <taxon>Phycodnaviridae</taxon>
        <taxon>Chlorovirus</taxon>
        <taxon>Chlorovirus conductrix</taxon>
        <taxon>Paramecium bursaria Chlorella virus A1</taxon>
    </lineage>
</organism>
<evidence type="ECO:0000313" key="1">
    <source>
        <dbReference type="EMBL" id="ABT14184.1"/>
    </source>
</evidence>
<organismHost>
    <name type="scientific">Paramecium bursaria</name>
    <dbReference type="NCBI Taxonomy" id="74790"/>
</organismHost>
<accession>A7IV10</accession>
<dbReference type="EMBL" id="DQ491001">
    <property type="protein sequence ID" value="ABT14184.1"/>
    <property type="molecule type" value="Genomic_DNA"/>
</dbReference>
<sequence length="182" mass="20850">MIQKTARGVVFAFWEFCATKSTSLVALSKPLVIAKHVKLVPAALHLGRVKVMSCFHAHCAIKWRELFWRRRHITEHTHVLTIVDESLTALAIRSFVQVVHHFLEIFHVIFAATNAFVNLKTANDKFLLPVVFKSNRVNEMVQTFPQNCVIVFCDNNNFKRHEVSYATIGIIANHDFEIIVLV</sequence>
<evidence type="ECO:0000313" key="2">
    <source>
        <dbReference type="Proteomes" id="UP000246715"/>
    </source>
</evidence>
<protein>
    <submittedName>
        <fullName evidence="1">Uncharacterized protein m630R</fullName>
    </submittedName>
</protein>